<dbReference type="Proteomes" id="UP001198200">
    <property type="component" value="Unassembled WGS sequence"/>
</dbReference>
<sequence>MDHYLIEHCAPTLASIKTANLFRVSFDTQKNLFDAVRRWNNTLRDKGVLCFCLCLHEHTALIYVVRMSRLQNDLSDPAVGEFLSSFGYTSQNAIDALLILRQHLMQSGTFPHEIGIFLGYPLADVKGFIINHGHNCLCCGDWKVYSDPENAVKTFRRYCKCKQIYRKMWEQGKDLRQLTVSA</sequence>
<reference evidence="1 2" key="1">
    <citation type="submission" date="2021-10" db="EMBL/GenBank/DDBJ databases">
        <title>Anaerobic single-cell dispensing facilitates the cultivation of human gut bacteria.</title>
        <authorList>
            <person name="Afrizal A."/>
        </authorList>
    </citation>
    <scope>NUCLEOTIDE SEQUENCE [LARGE SCALE GENOMIC DNA]</scope>
    <source>
        <strain evidence="1 2">CLA-AA-H224</strain>
    </source>
</reference>
<gene>
    <name evidence="1" type="ORF">LKD48_12115</name>
</gene>
<comment type="caution">
    <text evidence="1">The sequence shown here is derived from an EMBL/GenBank/DDBJ whole genome shotgun (WGS) entry which is preliminary data.</text>
</comment>
<protein>
    <submittedName>
        <fullName evidence="1">DUF3793 family protein</fullName>
    </submittedName>
</protein>
<dbReference type="Pfam" id="PF12672">
    <property type="entry name" value="DUF3793"/>
    <property type="match status" value="1"/>
</dbReference>
<accession>A0AAE3JD11</accession>
<dbReference type="InterPro" id="IPR024523">
    <property type="entry name" value="DUF3793"/>
</dbReference>
<proteinExistence type="predicted"/>
<name>A0AAE3JD11_9FIRM</name>
<evidence type="ECO:0000313" key="1">
    <source>
        <dbReference type="EMBL" id="MCC2222369.1"/>
    </source>
</evidence>
<dbReference type="AlphaFoldDB" id="A0AAE3JD11"/>
<evidence type="ECO:0000313" key="2">
    <source>
        <dbReference type="Proteomes" id="UP001198200"/>
    </source>
</evidence>
<dbReference type="RefSeq" id="WP_262538870.1">
    <property type="nucleotide sequence ID" value="NZ_JAJEQN010000033.1"/>
</dbReference>
<keyword evidence="2" id="KW-1185">Reference proteome</keyword>
<dbReference type="EMBL" id="JAJEQN010000033">
    <property type="protein sequence ID" value="MCC2222369.1"/>
    <property type="molecule type" value="Genomic_DNA"/>
</dbReference>
<organism evidence="1 2">
    <name type="scientific">Anthropogastromicrobium aceti</name>
    <dbReference type="NCBI Taxonomy" id="2981768"/>
    <lineage>
        <taxon>Bacteria</taxon>
        <taxon>Bacillati</taxon>
        <taxon>Bacillota</taxon>
        <taxon>Clostridia</taxon>
        <taxon>Lachnospirales</taxon>
        <taxon>Lachnospiraceae</taxon>
        <taxon>Anthropogastromicrobium</taxon>
    </lineage>
</organism>